<evidence type="ECO:0000313" key="1">
    <source>
        <dbReference type="EMBL" id="QKS23368.1"/>
    </source>
</evidence>
<dbReference type="AlphaFoldDB" id="A0A1G8KVC1"/>
<dbReference type="PANTHER" id="PTHR33376:SF15">
    <property type="entry name" value="BLL6794 PROTEIN"/>
    <property type="match status" value="1"/>
</dbReference>
<gene>
    <name evidence="1" type="ORF">FX987_01123</name>
</gene>
<dbReference type="GeneID" id="69283254"/>
<protein>
    <submittedName>
        <fullName evidence="1">Solute-binding protein</fullName>
    </submittedName>
</protein>
<name>A0A1G8KVC1_9GAMM</name>
<dbReference type="InterPro" id="IPR018389">
    <property type="entry name" value="DctP_fam"/>
</dbReference>
<proteinExistence type="predicted"/>
<keyword evidence="2" id="KW-1185">Reference proteome</keyword>
<dbReference type="CDD" id="cd13666">
    <property type="entry name" value="PBP2_TRAP_DctP_like_1"/>
    <property type="match status" value="1"/>
</dbReference>
<dbReference type="EMBL" id="CP054580">
    <property type="protein sequence ID" value="QKS23368.1"/>
    <property type="molecule type" value="Genomic_DNA"/>
</dbReference>
<dbReference type="SUPFAM" id="SSF53850">
    <property type="entry name" value="Periplasmic binding protein-like II"/>
    <property type="match status" value="1"/>
</dbReference>
<dbReference type="Pfam" id="PF03480">
    <property type="entry name" value="DctP"/>
    <property type="match status" value="1"/>
</dbReference>
<dbReference type="Gene3D" id="3.40.190.170">
    <property type="entry name" value="Bacterial extracellular solute-binding protein, family 7"/>
    <property type="match status" value="1"/>
</dbReference>
<accession>A0A1G8KVC1</accession>
<dbReference type="GO" id="GO:0055085">
    <property type="term" value="P:transmembrane transport"/>
    <property type="evidence" value="ECO:0007669"/>
    <property type="project" value="InterPro"/>
</dbReference>
<reference evidence="1 2" key="1">
    <citation type="submission" date="2019-12" db="EMBL/GenBank/DDBJ databases">
        <title>Genome sequencing and assembly of endphytes of Porphyra tenera.</title>
        <authorList>
            <person name="Park J.M."/>
            <person name="Shin R."/>
            <person name="Jo S.H."/>
        </authorList>
    </citation>
    <scope>NUCLEOTIDE SEQUENCE [LARGE SCALE GENOMIC DNA]</scope>
    <source>
        <strain evidence="1 2">GPM3</strain>
    </source>
</reference>
<evidence type="ECO:0000313" key="2">
    <source>
        <dbReference type="Proteomes" id="UP000509761"/>
    </source>
</evidence>
<dbReference type="NCBIfam" id="NF037995">
    <property type="entry name" value="TRAP_S1"/>
    <property type="match status" value="1"/>
</dbReference>
<dbReference type="PANTHER" id="PTHR33376">
    <property type="match status" value="1"/>
</dbReference>
<dbReference type="Proteomes" id="UP000509761">
    <property type="component" value="Chromosome"/>
</dbReference>
<dbReference type="InterPro" id="IPR038404">
    <property type="entry name" value="TRAP_DctP_sf"/>
</dbReference>
<dbReference type="RefSeq" id="WP_022523572.1">
    <property type="nucleotide sequence ID" value="NZ_CP054580.1"/>
</dbReference>
<sequence length="365" mass="41360">MKRRDFLKISAVSIGGTLTLTTMPSTLFAQTSTRLKYDSYVTEHASPSVLDRWFLEELEKRTNGAVEIDYYWAQSLNKAGAHLDAIKHGISEISLISPGYYQSDLPVTRGLEWYYKMDRADALLKVCRDVYQRYEPLREEWETRHKSKVLYWTNWYYCPLITRDPIHSIEDLKGKRIRGYGVGTDVVESLGGRAIPMAAPEVYSALERGVLDGAYGFDFITAISYALHEAAPYITEIGAGPHGPSATVIGIDVWNQLPDDVKQVMQELADEIYQGKYREIYSGIAEDRVRKAMAEGAQFSKWDDEQIDRARHLVQPEQVNNWVNNVASGAGIDGEEMQGIINEAIERHDGTGELKTPYEIYQDIS</sequence>
<organism evidence="1 2">
    <name type="scientific">Vreelandella titanicae</name>
    <dbReference type="NCBI Taxonomy" id="664683"/>
    <lineage>
        <taxon>Bacteria</taxon>
        <taxon>Pseudomonadati</taxon>
        <taxon>Pseudomonadota</taxon>
        <taxon>Gammaproteobacteria</taxon>
        <taxon>Oceanospirillales</taxon>
        <taxon>Halomonadaceae</taxon>
        <taxon>Vreelandella</taxon>
    </lineage>
</organism>